<dbReference type="InterPro" id="IPR002347">
    <property type="entry name" value="SDR_fam"/>
</dbReference>
<dbReference type="InterPro" id="IPR036291">
    <property type="entry name" value="NAD(P)-bd_dom_sf"/>
</dbReference>
<accession>A0A6A5YXA6</accession>
<comment type="similarity">
    <text evidence="1">Belongs to the short-chain dehydrogenases/reductases (SDR) family.</text>
</comment>
<dbReference type="CDD" id="cd05233">
    <property type="entry name" value="SDR_c"/>
    <property type="match status" value="1"/>
</dbReference>
<dbReference type="AlphaFoldDB" id="A0A6A5YXA6"/>
<dbReference type="Gene3D" id="3.40.50.720">
    <property type="entry name" value="NAD(P)-binding Rossmann-like Domain"/>
    <property type="match status" value="1"/>
</dbReference>
<evidence type="ECO:0000313" key="3">
    <source>
        <dbReference type="EMBL" id="KAF2111785.1"/>
    </source>
</evidence>
<organism evidence="3 4">
    <name type="scientific">Lophiotrema nucula</name>
    <dbReference type="NCBI Taxonomy" id="690887"/>
    <lineage>
        <taxon>Eukaryota</taxon>
        <taxon>Fungi</taxon>
        <taxon>Dikarya</taxon>
        <taxon>Ascomycota</taxon>
        <taxon>Pezizomycotina</taxon>
        <taxon>Dothideomycetes</taxon>
        <taxon>Pleosporomycetidae</taxon>
        <taxon>Pleosporales</taxon>
        <taxon>Lophiotremataceae</taxon>
        <taxon>Lophiotrema</taxon>
    </lineage>
</organism>
<name>A0A6A5YXA6_9PLEO</name>
<evidence type="ECO:0000256" key="2">
    <source>
        <dbReference type="ARBA" id="ARBA00023002"/>
    </source>
</evidence>
<protein>
    <submittedName>
        <fullName evidence="3">Short chain dehydrogenase-like protein</fullName>
    </submittedName>
</protein>
<dbReference type="Proteomes" id="UP000799770">
    <property type="component" value="Unassembled WGS sequence"/>
</dbReference>
<evidence type="ECO:0000256" key="1">
    <source>
        <dbReference type="ARBA" id="ARBA00006484"/>
    </source>
</evidence>
<evidence type="ECO:0000313" key="4">
    <source>
        <dbReference type="Proteomes" id="UP000799770"/>
    </source>
</evidence>
<keyword evidence="4" id="KW-1185">Reference proteome</keyword>
<sequence length="306" mass="33188">MSTDRSNPSLAYTLPFQLTKKIHRDVPPELSPGNPDISAKGKIIVITGGGSGIGAAAAKVWVQAGAEGVVIAGRRREALERVAAEIAGLSQGKTKILEVQTDITKEDDTNALFDQVKKTFGRTADVVLSNAGAPSPSVKPHEYPVSKWWQVQEVNFLGLHNMAMSFIKSQPNPNEPVGTFVSVNSAMAGMILPGYSTYSISKLAGQRYTEYLQVEYPTLRIFSLLPGIAITEMTDPAFFDFAQDKPEQTGALALFLATPRADYLKGGLTSINWDLQEMEEHKKEIEDGLLKIKWHPILPASGGSGF</sequence>
<gene>
    <name evidence="3" type="ORF">BDV96DRAFT_526144</name>
</gene>
<dbReference type="OrthoDB" id="1933717at2759"/>
<dbReference type="PANTHER" id="PTHR43115">
    <property type="entry name" value="DEHYDROGENASE/REDUCTASE SDR FAMILY MEMBER 11"/>
    <property type="match status" value="1"/>
</dbReference>
<reference evidence="3" key="1">
    <citation type="journal article" date="2020" name="Stud. Mycol.">
        <title>101 Dothideomycetes genomes: a test case for predicting lifestyles and emergence of pathogens.</title>
        <authorList>
            <person name="Haridas S."/>
            <person name="Albert R."/>
            <person name="Binder M."/>
            <person name="Bloem J."/>
            <person name="Labutti K."/>
            <person name="Salamov A."/>
            <person name="Andreopoulos B."/>
            <person name="Baker S."/>
            <person name="Barry K."/>
            <person name="Bills G."/>
            <person name="Bluhm B."/>
            <person name="Cannon C."/>
            <person name="Castanera R."/>
            <person name="Culley D."/>
            <person name="Daum C."/>
            <person name="Ezra D."/>
            <person name="Gonzalez J."/>
            <person name="Henrissat B."/>
            <person name="Kuo A."/>
            <person name="Liang C."/>
            <person name="Lipzen A."/>
            <person name="Lutzoni F."/>
            <person name="Magnuson J."/>
            <person name="Mondo S."/>
            <person name="Nolan M."/>
            <person name="Ohm R."/>
            <person name="Pangilinan J."/>
            <person name="Park H.-J."/>
            <person name="Ramirez L."/>
            <person name="Alfaro M."/>
            <person name="Sun H."/>
            <person name="Tritt A."/>
            <person name="Yoshinaga Y."/>
            <person name="Zwiers L.-H."/>
            <person name="Turgeon B."/>
            <person name="Goodwin S."/>
            <person name="Spatafora J."/>
            <person name="Crous P."/>
            <person name="Grigoriev I."/>
        </authorList>
    </citation>
    <scope>NUCLEOTIDE SEQUENCE</scope>
    <source>
        <strain evidence="3">CBS 627.86</strain>
    </source>
</reference>
<proteinExistence type="inferred from homology"/>
<dbReference type="Pfam" id="PF00106">
    <property type="entry name" value="adh_short"/>
    <property type="match status" value="1"/>
</dbReference>
<keyword evidence="2" id="KW-0560">Oxidoreductase</keyword>
<dbReference type="PRINTS" id="PR00081">
    <property type="entry name" value="GDHRDH"/>
</dbReference>
<dbReference type="GO" id="GO:0016491">
    <property type="term" value="F:oxidoreductase activity"/>
    <property type="evidence" value="ECO:0007669"/>
    <property type="project" value="UniProtKB-KW"/>
</dbReference>
<dbReference type="EMBL" id="ML977333">
    <property type="protein sequence ID" value="KAF2111785.1"/>
    <property type="molecule type" value="Genomic_DNA"/>
</dbReference>
<dbReference type="PANTHER" id="PTHR43115:SF4">
    <property type="entry name" value="DEHYDROGENASE_REDUCTASE SDR FAMILY MEMBER 11"/>
    <property type="match status" value="1"/>
</dbReference>
<dbReference type="SUPFAM" id="SSF51735">
    <property type="entry name" value="NAD(P)-binding Rossmann-fold domains"/>
    <property type="match status" value="1"/>
</dbReference>